<dbReference type="Pfam" id="PF13185">
    <property type="entry name" value="GAF_2"/>
    <property type="match status" value="1"/>
</dbReference>
<sequence>MLTPPRIVEDVTDRLRAAHSAVDACRAVVDVLATHTDALIATLLHVHDHLRCVAAAGSWHVFSSVPLGRGVVGRVYASGRTAVLTDVTVDPEFIRLGPDVVAEICVPILDRTGEPLGALNLEWTSELAATPDLGAWRVLAEELGKSLGARIDELGGPPAETQAEKLLRHSVALSAAGTEAEVYARVAEAARDVSGLSSAVVLTPIAGDIAEPADVPVGVTGSAALFIGGVVLRSSSPGRHDRVLVQRLADLGGRELGVLLDRARRHGTSFSLGDPDQLDPRGFEAVTKTGVRTMIVAPIGPGALGGVLVAFDDVTAHPEPARVSLLELLGTQAWTCLDRLHSLTRLRHRASSDPLTGLRHHGPFGERLAAAEPGRTALLAIDVDQFKVINDTYGHAAGDRALVDLARALESTLRQGDELYRIGGDEFVAVVEVPSPNEAVAVAERLTAAARRVGRTISVGVALQRRDELGETTLSRADQALYEVKRRGRDGLHLAP</sequence>
<keyword evidence="2" id="KW-0808">Transferase</keyword>
<keyword evidence="2" id="KW-0548">Nucleotidyltransferase</keyword>
<proteinExistence type="predicted"/>
<dbReference type="SUPFAM" id="SSF55781">
    <property type="entry name" value="GAF domain-like"/>
    <property type="match status" value="2"/>
</dbReference>
<dbReference type="EMBL" id="JBHSAY010000003">
    <property type="protein sequence ID" value="MFC4129480.1"/>
    <property type="molecule type" value="Genomic_DNA"/>
</dbReference>
<dbReference type="InterPro" id="IPR029016">
    <property type="entry name" value="GAF-like_dom_sf"/>
</dbReference>
<keyword evidence="3" id="KW-1185">Reference proteome</keyword>
<dbReference type="SUPFAM" id="SSF55073">
    <property type="entry name" value="Nucleotide cyclase"/>
    <property type="match status" value="1"/>
</dbReference>
<dbReference type="InterPro" id="IPR003018">
    <property type="entry name" value="GAF"/>
</dbReference>
<dbReference type="Gene3D" id="3.30.70.270">
    <property type="match status" value="1"/>
</dbReference>
<gene>
    <name evidence="2" type="ORF">ACFOZ4_02540</name>
</gene>
<evidence type="ECO:0000259" key="1">
    <source>
        <dbReference type="PROSITE" id="PS50887"/>
    </source>
</evidence>
<dbReference type="InterPro" id="IPR050469">
    <property type="entry name" value="Diguanylate_Cyclase"/>
</dbReference>
<dbReference type="InterPro" id="IPR000160">
    <property type="entry name" value="GGDEF_dom"/>
</dbReference>
<dbReference type="CDD" id="cd01949">
    <property type="entry name" value="GGDEF"/>
    <property type="match status" value="1"/>
</dbReference>
<protein>
    <submittedName>
        <fullName evidence="2">Diguanylate cyclase</fullName>
        <ecNumber evidence="2">2.7.7.65</ecNumber>
    </submittedName>
</protein>
<reference evidence="3" key="1">
    <citation type="journal article" date="2019" name="Int. J. Syst. Evol. Microbiol.">
        <title>The Global Catalogue of Microorganisms (GCM) 10K type strain sequencing project: providing services to taxonomists for standard genome sequencing and annotation.</title>
        <authorList>
            <consortium name="The Broad Institute Genomics Platform"/>
            <consortium name="The Broad Institute Genome Sequencing Center for Infectious Disease"/>
            <person name="Wu L."/>
            <person name="Ma J."/>
        </authorList>
    </citation>
    <scope>NUCLEOTIDE SEQUENCE [LARGE SCALE GENOMIC DNA]</scope>
    <source>
        <strain evidence="3">CGMCC 4.7289</strain>
    </source>
</reference>
<dbReference type="PANTHER" id="PTHR45138:SF24">
    <property type="entry name" value="DIGUANYLATE CYCLASE DGCC-RELATED"/>
    <property type="match status" value="1"/>
</dbReference>
<dbReference type="Gene3D" id="3.30.450.40">
    <property type="match status" value="2"/>
</dbReference>
<accession>A0ABV8LEZ9</accession>
<dbReference type="RefSeq" id="WP_372502925.1">
    <property type="nucleotide sequence ID" value="NZ_JAMZDZ010000001.1"/>
</dbReference>
<dbReference type="SMART" id="SM00267">
    <property type="entry name" value="GGDEF"/>
    <property type="match status" value="1"/>
</dbReference>
<dbReference type="InterPro" id="IPR029787">
    <property type="entry name" value="Nucleotide_cyclase"/>
</dbReference>
<name>A0ABV8LEZ9_9ACTN</name>
<dbReference type="SMART" id="SM00065">
    <property type="entry name" value="GAF"/>
    <property type="match status" value="1"/>
</dbReference>
<dbReference type="Pfam" id="PF00990">
    <property type="entry name" value="GGDEF"/>
    <property type="match status" value="1"/>
</dbReference>
<dbReference type="GO" id="GO:0052621">
    <property type="term" value="F:diguanylate cyclase activity"/>
    <property type="evidence" value="ECO:0007669"/>
    <property type="project" value="UniProtKB-EC"/>
</dbReference>
<feature type="domain" description="GGDEF" evidence="1">
    <location>
        <begin position="374"/>
        <end position="496"/>
    </location>
</feature>
<comment type="caution">
    <text evidence="2">The sequence shown here is derived from an EMBL/GenBank/DDBJ whole genome shotgun (WGS) entry which is preliminary data.</text>
</comment>
<dbReference type="PROSITE" id="PS50887">
    <property type="entry name" value="GGDEF"/>
    <property type="match status" value="1"/>
</dbReference>
<evidence type="ECO:0000313" key="3">
    <source>
        <dbReference type="Proteomes" id="UP001595816"/>
    </source>
</evidence>
<evidence type="ECO:0000313" key="2">
    <source>
        <dbReference type="EMBL" id="MFC4129480.1"/>
    </source>
</evidence>
<organism evidence="2 3">
    <name type="scientific">Hamadaea flava</name>
    <dbReference type="NCBI Taxonomy" id="1742688"/>
    <lineage>
        <taxon>Bacteria</taxon>
        <taxon>Bacillati</taxon>
        <taxon>Actinomycetota</taxon>
        <taxon>Actinomycetes</taxon>
        <taxon>Micromonosporales</taxon>
        <taxon>Micromonosporaceae</taxon>
        <taxon>Hamadaea</taxon>
    </lineage>
</organism>
<dbReference type="EC" id="2.7.7.65" evidence="2"/>
<dbReference type="Proteomes" id="UP001595816">
    <property type="component" value="Unassembled WGS sequence"/>
</dbReference>
<dbReference type="PANTHER" id="PTHR45138">
    <property type="entry name" value="REGULATORY COMPONENTS OF SENSORY TRANSDUCTION SYSTEM"/>
    <property type="match status" value="1"/>
</dbReference>
<dbReference type="InterPro" id="IPR043128">
    <property type="entry name" value="Rev_trsase/Diguanyl_cyclase"/>
</dbReference>
<dbReference type="NCBIfam" id="TIGR00254">
    <property type="entry name" value="GGDEF"/>
    <property type="match status" value="1"/>
</dbReference>